<dbReference type="Proteomes" id="UP000825134">
    <property type="component" value="Chromosome"/>
</dbReference>
<evidence type="ECO:0000313" key="4">
    <source>
        <dbReference type="Proteomes" id="UP000512184"/>
    </source>
</evidence>
<reference evidence="3" key="2">
    <citation type="journal article" date="2021" name="Front. Microbiol.">
        <title>Generation of Tetracycline and Rifamycin Resistant Chlamydia Suis Recombinants.</title>
        <authorList>
            <person name="Marti H."/>
            <person name="Bommana S."/>
            <person name="Read T.D."/>
            <person name="Pesch T."/>
            <person name="Prahauser B."/>
            <person name="Dean D."/>
            <person name="Borel N."/>
        </authorList>
    </citation>
    <scope>NUCLEOTIDE SEQUENCE</scope>
    <source>
        <strain evidence="3">208.1</strain>
    </source>
</reference>
<protein>
    <submittedName>
        <fullName evidence="3">Uncharacterized protein</fullName>
    </submittedName>
</protein>
<organism evidence="3 5">
    <name type="scientific">Chlamydia suis</name>
    <dbReference type="NCBI Taxonomy" id="83559"/>
    <lineage>
        <taxon>Bacteria</taxon>
        <taxon>Pseudomonadati</taxon>
        <taxon>Chlamydiota</taxon>
        <taxon>Chlamydiia</taxon>
        <taxon>Chlamydiales</taxon>
        <taxon>Chlamydiaceae</taxon>
        <taxon>Chlamydia/Chlamydophila group</taxon>
        <taxon>Chlamydia</taxon>
    </lineage>
</organism>
<feature type="region of interest" description="Disordered" evidence="1">
    <location>
        <begin position="52"/>
        <end position="75"/>
    </location>
</feature>
<feature type="compositionally biased region" description="Pro residues" evidence="1">
    <location>
        <begin position="18"/>
        <end position="27"/>
    </location>
</feature>
<dbReference type="RefSeq" id="WP_181389263.1">
    <property type="nucleotide sequence ID" value="NZ_CP035278.1"/>
</dbReference>
<evidence type="ECO:0000313" key="2">
    <source>
        <dbReference type="EMBL" id="QHP83343.1"/>
    </source>
</evidence>
<evidence type="ECO:0000313" key="5">
    <source>
        <dbReference type="Proteomes" id="UP000825134"/>
    </source>
</evidence>
<dbReference type="EMBL" id="CP063185">
    <property type="protein sequence ID" value="QYC74153.1"/>
    <property type="molecule type" value="Genomic_DNA"/>
</dbReference>
<keyword evidence="4" id="KW-1185">Reference proteome</keyword>
<feature type="region of interest" description="Disordered" evidence="1">
    <location>
        <begin position="1"/>
        <end position="27"/>
    </location>
</feature>
<sequence>MSFPLTPSLSGGYQLFPNPQPQTPVPSPLKLPFSLTFGPSRDGEYHLFKFSPPTNPNPLPLPSLESTDIDENTPEVPPCHRLLSQNLQLNHY</sequence>
<evidence type="ECO:0000256" key="1">
    <source>
        <dbReference type="SAM" id="MobiDB-lite"/>
    </source>
</evidence>
<evidence type="ECO:0000313" key="3">
    <source>
        <dbReference type="EMBL" id="QYC74153.1"/>
    </source>
</evidence>
<accession>A0AAQ0ELW7</accession>
<dbReference type="AlphaFoldDB" id="A0AAQ0ELW7"/>
<dbReference type="Proteomes" id="UP000512184">
    <property type="component" value="Chromosome"/>
</dbReference>
<reference evidence="2 4" key="1">
    <citation type="submission" date="2019-01" db="EMBL/GenBank/DDBJ databases">
        <title>Whole genome sequencing and annotation enables comparative genome analysis that reveals unique features of the Chlamydia suis R19 Genome.</title>
        <authorList>
            <person name="Dimond Z.E."/>
        </authorList>
    </citation>
    <scope>NUCLEOTIDE SEQUENCE [LARGE SCALE GENOMIC DNA]</scope>
    <source>
        <strain evidence="2 4">R19</strain>
    </source>
</reference>
<name>A0AAQ0ELW7_9CHLA</name>
<dbReference type="EMBL" id="CP035278">
    <property type="protein sequence ID" value="QHP83343.1"/>
    <property type="molecule type" value="Genomic_DNA"/>
</dbReference>
<gene>
    <name evidence="2" type="primary">hypothetical protein</name>
    <name evidence="2" type="ORF">Chls_468</name>
    <name evidence="3" type="ORF">INQ84_03450</name>
</gene>
<feature type="compositionally biased region" description="Polar residues" evidence="1">
    <location>
        <begin position="1"/>
        <end position="11"/>
    </location>
</feature>
<proteinExistence type="predicted"/>